<comment type="caution">
    <text evidence="1">The sequence shown here is derived from an EMBL/GenBank/DDBJ whole genome shotgun (WGS) entry which is preliminary data.</text>
</comment>
<protein>
    <submittedName>
        <fullName evidence="1">Uncharacterized protein</fullName>
    </submittedName>
</protein>
<reference evidence="1 2" key="1">
    <citation type="submission" date="2014-12" db="EMBL/GenBank/DDBJ databases">
        <title>Genome sequencing of Brevundimonas nasdae TPW30.</title>
        <authorList>
            <person name="Tan P.W."/>
            <person name="Chan K.-G."/>
        </authorList>
    </citation>
    <scope>NUCLEOTIDE SEQUENCE [LARGE SCALE GENOMIC DNA]</scope>
    <source>
        <strain evidence="1 2">TPW30</strain>
    </source>
</reference>
<organism evidence="1 2">
    <name type="scientific">Brevundimonas nasdae</name>
    <dbReference type="NCBI Taxonomy" id="172043"/>
    <lineage>
        <taxon>Bacteria</taxon>
        <taxon>Pseudomonadati</taxon>
        <taxon>Pseudomonadota</taxon>
        <taxon>Alphaproteobacteria</taxon>
        <taxon>Caulobacterales</taxon>
        <taxon>Caulobacteraceae</taxon>
        <taxon>Brevundimonas</taxon>
    </lineage>
</organism>
<dbReference type="Proteomes" id="UP000031166">
    <property type="component" value="Unassembled WGS sequence"/>
</dbReference>
<proteinExistence type="predicted"/>
<evidence type="ECO:0000313" key="2">
    <source>
        <dbReference type="Proteomes" id="UP000031166"/>
    </source>
</evidence>
<gene>
    <name evidence="1" type="ORF">RM53_11180</name>
</gene>
<name>A0A0B4CX29_9CAUL</name>
<dbReference type="RefSeq" id="WP_039246825.1">
    <property type="nucleotide sequence ID" value="NZ_JWSY01000020.1"/>
</dbReference>
<dbReference type="STRING" id="172043.RM53_11180"/>
<evidence type="ECO:0000313" key="1">
    <source>
        <dbReference type="EMBL" id="KIC56620.1"/>
    </source>
</evidence>
<dbReference type="EMBL" id="JWSY01000020">
    <property type="protein sequence ID" value="KIC56620.1"/>
    <property type="molecule type" value="Genomic_DNA"/>
</dbReference>
<sequence length="700" mass="72047">MSPAALKRALDPAYIGSPFAQPFQFFDGDATTPMDLTGRSVVLFLDRQGLPDAHHEITGAIQTDGRVLFSVADTSAWIKGDYSLEVRLDGASVVVGRIAVAKGAAANGSDMVGAAQPPTAPGVVIAGSGVVQVVSVAPSAATDPSAIILPPDLSAALGGAKTLADALLWLAQNGGAPSPILRDLIGNVVISSVATGALSVAAAGQVLLSGAISSVSSATGSLTVGAAGQIALSGSITSVSSATGSLTVGAASSIALVGSAVSVSSLVGAMTVVKQIALAGAAAGVSAVAGSLSVTASGPAAMAFPAQGAAYDFDWTFLVDPVAPYRTVAPNTGSQPLSSNTNPLLYKQMTTQVSHYIEDTDGALLLRDGNMGPRRSRKGLLSFNGQWNRTVAPRDLNNAAWTKTNATAVLNQTGRDGSANAATLLTFTADGGTVIQAITNASILRRLFIDVKRVSGADPLEFSFDNGATWYSITPTGAGWNGWQRAQSGLQTLADPIIVLRGKAGNSFVIDFVNLMEPREGLANTLSDLIRLTSATGVGRDRIHHTDTSNGGGPSGEQGINIVRSRYTHGLFVELCYMNTASLVATLGGLTVNVQATPSPVVLVINGEDANEQVTAPLTLDVGTFTTFNKIFYFRTPTELRLAVNGVLYRTTNVRNYSAAVSHDFATNGGGSALEGLVRRQIWFDNSRVPSDAEMIAWTS</sequence>
<accession>A0A0B4CX29</accession>
<dbReference type="AlphaFoldDB" id="A0A0B4CX29"/>